<dbReference type="Proteomes" id="UP000008820">
    <property type="component" value="Chromosome 1"/>
</dbReference>
<feature type="region of interest" description="Disordered" evidence="10">
    <location>
        <begin position="1193"/>
        <end position="1220"/>
    </location>
</feature>
<comment type="similarity">
    <text evidence="2 9">Belongs to the peptidase M14 family.</text>
</comment>
<dbReference type="SUPFAM" id="SSF53187">
    <property type="entry name" value="Zn-dependent exopeptidases"/>
    <property type="match status" value="1"/>
</dbReference>
<dbReference type="InParanoid" id="A0A6I8TYU1"/>
<keyword evidence="4" id="KW-0645">Protease</keyword>
<keyword evidence="6" id="KW-0378">Hydrolase</keyword>
<feature type="compositionally biased region" description="Basic residues" evidence="10">
    <location>
        <begin position="1193"/>
        <end position="1203"/>
    </location>
</feature>
<evidence type="ECO:0000256" key="10">
    <source>
        <dbReference type="SAM" id="MobiDB-lite"/>
    </source>
</evidence>
<dbReference type="PANTHER" id="PTHR12756:SF45">
    <property type="entry name" value="CYTOSOLIC CARBOXYPEPTIDASE NNA1"/>
    <property type="match status" value="1"/>
</dbReference>
<keyword evidence="7" id="KW-0862">Zinc</keyword>
<feature type="compositionally biased region" description="Polar residues" evidence="10">
    <location>
        <begin position="241"/>
        <end position="270"/>
    </location>
</feature>
<evidence type="ECO:0000256" key="4">
    <source>
        <dbReference type="ARBA" id="ARBA00022670"/>
    </source>
</evidence>
<evidence type="ECO:0000256" key="8">
    <source>
        <dbReference type="ARBA" id="ARBA00023049"/>
    </source>
</evidence>
<dbReference type="AlphaFoldDB" id="A0A6I8TYU1"/>
<dbReference type="InterPro" id="IPR050821">
    <property type="entry name" value="Cytosolic_carboxypeptidase"/>
</dbReference>
<evidence type="ECO:0000256" key="6">
    <source>
        <dbReference type="ARBA" id="ARBA00022801"/>
    </source>
</evidence>
<feature type="domain" description="Peptidase M14" evidence="11">
    <location>
        <begin position="437"/>
        <end position="710"/>
    </location>
</feature>
<dbReference type="Gene3D" id="2.60.40.3120">
    <property type="match status" value="1"/>
</dbReference>
<evidence type="ECO:0000259" key="11">
    <source>
        <dbReference type="PROSITE" id="PS52035"/>
    </source>
</evidence>
<feature type="region of interest" description="Disordered" evidence="10">
    <location>
        <begin position="1128"/>
        <end position="1154"/>
    </location>
</feature>
<dbReference type="PROSITE" id="PS52035">
    <property type="entry name" value="PEPTIDASE_M14"/>
    <property type="match status" value="1"/>
</dbReference>
<feature type="compositionally biased region" description="Basic residues" evidence="10">
    <location>
        <begin position="791"/>
        <end position="800"/>
    </location>
</feature>
<keyword evidence="13" id="KW-1185">Reference proteome</keyword>
<dbReference type="InterPro" id="IPR040626">
    <property type="entry name" value="Pepdidase_M14_N"/>
</dbReference>
<evidence type="ECO:0000313" key="12">
    <source>
        <dbReference type="EnsemblMetazoa" id="AAEL020941-PA"/>
    </source>
</evidence>
<reference evidence="12 13" key="1">
    <citation type="submission" date="2017-06" db="EMBL/GenBank/DDBJ databases">
        <title>Aedes aegypti genome working group (AGWG) sequencing and assembly.</title>
        <authorList>
            <consortium name="Aedes aegypti Genome Working Group (AGWG)"/>
            <person name="Matthews B.J."/>
        </authorList>
    </citation>
    <scope>NUCLEOTIDE SEQUENCE [LARGE SCALE GENOMIC DNA]</scope>
    <source>
        <strain evidence="12 13">LVP_AGWG</strain>
    </source>
</reference>
<name>A0A6I8TYU1_AEDAE</name>
<evidence type="ECO:0000256" key="3">
    <source>
        <dbReference type="ARBA" id="ARBA00022645"/>
    </source>
</evidence>
<dbReference type="GO" id="GO:0004181">
    <property type="term" value="F:metallocarboxypeptidase activity"/>
    <property type="evidence" value="ECO:0007669"/>
    <property type="project" value="InterPro"/>
</dbReference>
<feature type="region of interest" description="Disordered" evidence="10">
    <location>
        <begin position="733"/>
        <end position="814"/>
    </location>
</feature>
<dbReference type="Gene3D" id="3.40.630.10">
    <property type="entry name" value="Zn peptidases"/>
    <property type="match status" value="1"/>
</dbReference>
<feature type="compositionally biased region" description="Low complexity" evidence="10">
    <location>
        <begin position="170"/>
        <end position="185"/>
    </location>
</feature>
<protein>
    <recommendedName>
        <fullName evidence="11">Peptidase M14 domain-containing protein</fullName>
    </recommendedName>
</protein>
<organism evidence="12 13">
    <name type="scientific">Aedes aegypti</name>
    <name type="common">Yellowfever mosquito</name>
    <name type="synonym">Culex aegypti</name>
    <dbReference type="NCBI Taxonomy" id="7159"/>
    <lineage>
        <taxon>Eukaryota</taxon>
        <taxon>Metazoa</taxon>
        <taxon>Ecdysozoa</taxon>
        <taxon>Arthropoda</taxon>
        <taxon>Hexapoda</taxon>
        <taxon>Insecta</taxon>
        <taxon>Pterygota</taxon>
        <taxon>Neoptera</taxon>
        <taxon>Endopterygota</taxon>
        <taxon>Diptera</taxon>
        <taxon>Nematocera</taxon>
        <taxon>Culicoidea</taxon>
        <taxon>Culicidae</taxon>
        <taxon>Culicinae</taxon>
        <taxon>Aedini</taxon>
        <taxon>Aedes</taxon>
        <taxon>Stegomyia</taxon>
    </lineage>
</organism>
<evidence type="ECO:0000256" key="9">
    <source>
        <dbReference type="PROSITE-ProRule" id="PRU01379"/>
    </source>
</evidence>
<feature type="compositionally biased region" description="Low complexity" evidence="10">
    <location>
        <begin position="772"/>
        <end position="790"/>
    </location>
</feature>
<feature type="region of interest" description="Disordered" evidence="10">
    <location>
        <begin position="241"/>
        <end position="285"/>
    </location>
</feature>
<proteinExistence type="inferred from homology"/>
<feature type="region of interest" description="Disordered" evidence="10">
    <location>
        <begin position="26"/>
        <end position="112"/>
    </location>
</feature>
<keyword evidence="5" id="KW-0479">Metal-binding</keyword>
<gene>
    <name evidence="12" type="primary">5565478</name>
</gene>
<evidence type="ECO:0000256" key="5">
    <source>
        <dbReference type="ARBA" id="ARBA00022723"/>
    </source>
</evidence>
<dbReference type="PANTHER" id="PTHR12756">
    <property type="entry name" value="CYTOSOLIC CARBOXYPEPTIDASE"/>
    <property type="match status" value="1"/>
</dbReference>
<dbReference type="Pfam" id="PF00246">
    <property type="entry name" value="Peptidase_M14"/>
    <property type="match status" value="1"/>
</dbReference>
<feature type="region of interest" description="Disordered" evidence="10">
    <location>
        <begin position="1026"/>
        <end position="1090"/>
    </location>
</feature>
<dbReference type="GO" id="GO:0008270">
    <property type="term" value="F:zinc ion binding"/>
    <property type="evidence" value="ECO:0007669"/>
    <property type="project" value="InterPro"/>
</dbReference>
<feature type="region of interest" description="Disordered" evidence="10">
    <location>
        <begin position="145"/>
        <end position="219"/>
    </location>
</feature>
<evidence type="ECO:0000256" key="2">
    <source>
        <dbReference type="ARBA" id="ARBA00005988"/>
    </source>
</evidence>
<dbReference type="EnsemblMetazoa" id="AAEL020941-RA">
    <property type="protein sequence ID" value="AAEL020941-PA"/>
    <property type="gene ID" value="AAEL020941"/>
</dbReference>
<comment type="cofactor">
    <cofactor evidence="1">
        <name>Zn(2+)</name>
        <dbReference type="ChEBI" id="CHEBI:29105"/>
    </cofactor>
</comment>
<reference evidence="12" key="2">
    <citation type="submission" date="2020-05" db="UniProtKB">
        <authorList>
            <consortium name="EnsemblMetazoa"/>
        </authorList>
    </citation>
    <scope>IDENTIFICATION</scope>
    <source>
        <strain evidence="12">LVP_AGWG</strain>
    </source>
</reference>
<feature type="region of interest" description="Disordered" evidence="10">
    <location>
        <begin position="1236"/>
        <end position="1275"/>
    </location>
</feature>
<accession>A0A6I8TYU1</accession>
<dbReference type="FunFam" id="3.40.630.10:FF:000011">
    <property type="entry name" value="cytosolic carboxypeptidase 2 isoform X1"/>
    <property type="match status" value="1"/>
</dbReference>
<dbReference type="OrthoDB" id="10253041at2759"/>
<feature type="compositionally biased region" description="Acidic residues" evidence="10">
    <location>
        <begin position="746"/>
        <end position="759"/>
    </location>
</feature>
<feature type="compositionally biased region" description="Low complexity" evidence="10">
    <location>
        <begin position="1206"/>
        <end position="1220"/>
    </location>
</feature>
<keyword evidence="3" id="KW-0121">Carboxypeptidase</keyword>
<feature type="active site" description="Proton donor/acceptor" evidence="9">
    <location>
        <position position="674"/>
    </location>
</feature>
<keyword evidence="8" id="KW-0482">Metalloprotease</keyword>
<sequence length="1275" mass="142499">MADRVPGSGGAGLPHQLCTGDARAVLSTDGEGTPAAASRRGERRNRVQLQSDQCGSLYHADDQSGASNDFPSGQDRYYSSPVLELDDDSQWHYFGYSEGEEEGSSGAEDSGVLRYGPSEFDLNLTYDQINAEEEIFTREQLRKMALEQPRPEPSSGSCGKDQEEEEGVDRGASSSNSASPVRNSGPRSPGNVPGNTANFYASEPESDNDSEGEQSKHEIQSAPTLMHLNSTAAIRLQHNPLHNDTLPASTEYQGSPSTASVPQFSRSTVGGSKAQPTAHPNAFDPDDLVFESRFESGNLGRAIKITPTYYELYLRPDMYTNRHTQWFYFRVKNTKAKMVYRFSIINLTKPDSLYKEGMRPLMYSTMDAEFNHVGWQRCGENIAYFRNDSENGYNHSNYHHRPVDDDDDEFVGNASFTLSFNIEFRYDDDTVYFAHSYPYTYSDLQDYLMSIQRNPVKSKFCKLRLLCRSLAGNNVYYLTVTAPSTHEDDNQKKKKAVIISARVHPGESPSSWMMKGLMDFITGDSYVAKKLRHKFIFKLVPMLNPDGVIVGNTRSSLTGRDLNRQYRTVIRETYPSIWNTKAMIRRLMEDCGVAMYCDMHAHSRKHNVFIYGCENLKRHPDRRLLEQVFPLMLHKNVADKFSFENCKFKVQKNKEGTGRIVVWVLGVTNSYTLEASFGGSTMGGRAGTHFSTADYEHIGRAYCETLMDYYDDNPIKEKLRMKILTRLSKEGSSAEEPLNIPLSDYSSDEGDTSTSSSEDEAGKDSMAELEGPCCSSLRVPPSSPVLPQKFKGNKKGKKSQSRTPSKPYRRRARNAHRIVLDIPTAEPASDFFDYTSDEDSSPFGGGSSTYPHHQLAASDTENTVKRNFRRRHKFHQSDRIKKLTMLGCETQYLMPPELIVRSATSRYLSEEEDDKQRMVMSIIKEFPPISKERSWQGFNRATAERNRAELMKPMSPDHIFAHLSFKRSIWTGTHSDGYVNESTNNINSRPLSWGVPPVLVKSSTHYDNEALLTACSQKLAAWKDEKRSLKEKHHKSLSRMAAKDKENRSAAGSRVKLNLSEQYNAGRQKTPADKKLSDSSEGSGIAKVRRKTRSTLNKIAEKAEIITHLSRSARSGQSRRMAVAAAASLLSSSGSPRKATSTSNLLGPVSGSPQTQLLVSSQSLKTPIHTTTTGHKFKTGGIVVTAAQPLHTRQRKTGQHLRAVRTPASNNSSTSPTKLPTTTTIDIQLTTLCSETESEKNVKIVSSTQPRKHKKKHHRIGGNRDKSASGGRAPV</sequence>
<dbReference type="GO" id="GO:0006508">
    <property type="term" value="P:proteolysis"/>
    <property type="evidence" value="ECO:0007669"/>
    <property type="project" value="UniProtKB-KW"/>
</dbReference>
<evidence type="ECO:0000256" key="7">
    <source>
        <dbReference type="ARBA" id="ARBA00022833"/>
    </source>
</evidence>
<feature type="region of interest" description="Disordered" evidence="10">
    <location>
        <begin position="836"/>
        <end position="860"/>
    </location>
</feature>
<dbReference type="CDD" id="cd06907">
    <property type="entry name" value="M14_AGBL2-3_like"/>
    <property type="match status" value="1"/>
</dbReference>
<dbReference type="InterPro" id="IPR000834">
    <property type="entry name" value="Peptidase_M14"/>
</dbReference>
<dbReference type="Pfam" id="PF18027">
    <property type="entry name" value="Pepdidase_M14_N"/>
    <property type="match status" value="1"/>
</dbReference>
<feature type="compositionally biased region" description="Basic residues" evidence="10">
    <location>
        <begin position="1250"/>
        <end position="1261"/>
    </location>
</feature>
<evidence type="ECO:0000313" key="13">
    <source>
        <dbReference type="Proteomes" id="UP000008820"/>
    </source>
</evidence>
<feature type="compositionally biased region" description="Polar residues" evidence="10">
    <location>
        <begin position="1138"/>
        <end position="1154"/>
    </location>
</feature>
<evidence type="ECO:0000256" key="1">
    <source>
        <dbReference type="ARBA" id="ARBA00001947"/>
    </source>
</evidence>